<dbReference type="SUPFAM" id="SSF143410">
    <property type="entry name" value="DOPA-like"/>
    <property type="match status" value="1"/>
</dbReference>
<evidence type="ECO:0000313" key="1">
    <source>
        <dbReference type="EMBL" id="KAA5608794.1"/>
    </source>
</evidence>
<dbReference type="AlphaFoldDB" id="A0A5M6IKL0"/>
<reference evidence="1 2" key="1">
    <citation type="submission" date="2019-09" db="EMBL/GenBank/DDBJ databases">
        <title>Genome sequence of Rhodovastum atsumiense, a diverse member of the Acetobacteraceae family of non-sulfur purple photosynthetic bacteria.</title>
        <authorList>
            <person name="Meyer T."/>
            <person name="Kyndt J."/>
        </authorList>
    </citation>
    <scope>NUCLEOTIDE SEQUENCE [LARGE SCALE GENOMIC DNA]</scope>
    <source>
        <strain evidence="1 2">DSM 21279</strain>
    </source>
</reference>
<proteinExistence type="predicted"/>
<accession>A0A5M6IKL0</accession>
<gene>
    <name evidence="1" type="ORF">F1189_27185</name>
</gene>
<dbReference type="OrthoDB" id="572228at2"/>
<evidence type="ECO:0008006" key="3">
    <source>
        <dbReference type="Google" id="ProtNLM"/>
    </source>
</evidence>
<dbReference type="PANTHER" id="PTHR36423">
    <property type="entry name" value="AFR070WP"/>
    <property type="match status" value="1"/>
</dbReference>
<dbReference type="InterPro" id="IPR023389">
    <property type="entry name" value="DOPA-like_sf"/>
</dbReference>
<dbReference type="Proteomes" id="UP000325255">
    <property type="component" value="Unassembled WGS sequence"/>
</dbReference>
<evidence type="ECO:0000313" key="2">
    <source>
        <dbReference type="Proteomes" id="UP000325255"/>
    </source>
</evidence>
<dbReference type="InterPro" id="IPR014980">
    <property type="entry name" value="DOPA_dioxygen"/>
</dbReference>
<dbReference type="EMBL" id="VWPK01000067">
    <property type="protein sequence ID" value="KAA5608794.1"/>
    <property type="molecule type" value="Genomic_DNA"/>
</dbReference>
<sequence>MIMCAGIPPAAHAQATGGNIHPMFDDPENVGTITAWHAHVYFDQESRATAAWLRERVAEHHPAARFGHWHEVKVGPHPGPMYQIAFTSGDAALLIPFLALNRRGLTILVHPDTGRPRADHLEHALWMGAVLPLDAAALVERPK</sequence>
<comment type="caution">
    <text evidence="1">The sequence shown here is derived from an EMBL/GenBank/DDBJ whole genome shotgun (WGS) entry which is preliminary data.</text>
</comment>
<name>A0A5M6IKL0_9PROT</name>
<dbReference type="PANTHER" id="PTHR36423:SF2">
    <property type="entry name" value="AFR070WP"/>
    <property type="match status" value="1"/>
</dbReference>
<protein>
    <recommendedName>
        <fullName evidence="3">4,5-dioxygenase</fullName>
    </recommendedName>
</protein>
<keyword evidence="2" id="KW-1185">Reference proteome</keyword>
<dbReference type="Pfam" id="PF08883">
    <property type="entry name" value="DOPA_dioxygen"/>
    <property type="match status" value="1"/>
</dbReference>
<organism evidence="1 2">
    <name type="scientific">Rhodovastum atsumiense</name>
    <dbReference type="NCBI Taxonomy" id="504468"/>
    <lineage>
        <taxon>Bacteria</taxon>
        <taxon>Pseudomonadati</taxon>
        <taxon>Pseudomonadota</taxon>
        <taxon>Alphaproteobacteria</taxon>
        <taxon>Acetobacterales</taxon>
        <taxon>Acetobacteraceae</taxon>
        <taxon>Rhodovastum</taxon>
    </lineage>
</organism>
<dbReference type="Gene3D" id="3.30.70.1240">
    <property type="entry name" value="DOPA-like domains"/>
    <property type="match status" value="1"/>
</dbReference>